<protein>
    <submittedName>
        <fullName evidence="1">Uncharacterized protein</fullName>
    </submittedName>
</protein>
<dbReference type="Proteomes" id="UP000266861">
    <property type="component" value="Unassembled WGS sequence"/>
</dbReference>
<sequence>MNIDYYQEVKNAINKRDYVSTWNHYAQALIKYSKDGVICFEWKDMGNDII</sequence>
<reference evidence="1 2" key="1">
    <citation type="submission" date="2018-08" db="EMBL/GenBank/DDBJ databases">
        <title>Genome and evolution of the arbuscular mycorrhizal fungus Diversispora epigaea (formerly Glomus versiforme) and its bacterial endosymbionts.</title>
        <authorList>
            <person name="Sun X."/>
            <person name="Fei Z."/>
            <person name="Harrison M."/>
        </authorList>
    </citation>
    <scope>NUCLEOTIDE SEQUENCE [LARGE SCALE GENOMIC DNA]</scope>
    <source>
        <strain evidence="1 2">IT104</strain>
    </source>
</reference>
<evidence type="ECO:0000313" key="1">
    <source>
        <dbReference type="EMBL" id="RHZ59135.1"/>
    </source>
</evidence>
<organism evidence="1 2">
    <name type="scientific">Diversispora epigaea</name>
    <dbReference type="NCBI Taxonomy" id="1348612"/>
    <lineage>
        <taxon>Eukaryota</taxon>
        <taxon>Fungi</taxon>
        <taxon>Fungi incertae sedis</taxon>
        <taxon>Mucoromycota</taxon>
        <taxon>Glomeromycotina</taxon>
        <taxon>Glomeromycetes</taxon>
        <taxon>Diversisporales</taxon>
        <taxon>Diversisporaceae</taxon>
        <taxon>Diversispora</taxon>
    </lineage>
</organism>
<evidence type="ECO:0000313" key="2">
    <source>
        <dbReference type="Proteomes" id="UP000266861"/>
    </source>
</evidence>
<accession>A0A397H7R8</accession>
<proteinExistence type="predicted"/>
<dbReference type="AlphaFoldDB" id="A0A397H7R8"/>
<keyword evidence="2" id="KW-1185">Reference proteome</keyword>
<gene>
    <name evidence="1" type="ORF">Glove_365g258</name>
</gene>
<comment type="caution">
    <text evidence="1">The sequence shown here is derived from an EMBL/GenBank/DDBJ whole genome shotgun (WGS) entry which is preliminary data.</text>
</comment>
<name>A0A397H7R8_9GLOM</name>
<dbReference type="EMBL" id="PQFF01000331">
    <property type="protein sequence ID" value="RHZ59135.1"/>
    <property type="molecule type" value="Genomic_DNA"/>
</dbReference>